<feature type="non-terminal residue" evidence="1">
    <location>
        <position position="1"/>
    </location>
</feature>
<reference evidence="2" key="1">
    <citation type="journal article" date="2019" name="Int. J. Syst. Evol. Microbiol.">
        <title>The Global Catalogue of Microorganisms (GCM) 10K type strain sequencing project: providing services to taxonomists for standard genome sequencing and annotation.</title>
        <authorList>
            <consortium name="The Broad Institute Genomics Platform"/>
            <consortium name="The Broad Institute Genome Sequencing Center for Infectious Disease"/>
            <person name="Wu L."/>
            <person name="Ma J."/>
        </authorList>
    </citation>
    <scope>NUCLEOTIDE SEQUENCE [LARGE SCALE GENOMIC DNA]</scope>
    <source>
        <strain evidence="2">JCM 32148</strain>
    </source>
</reference>
<proteinExistence type="predicted"/>
<organism evidence="1 2">
    <name type="scientific">Micromonospora azadirachtae</name>
    <dbReference type="NCBI Taxonomy" id="1970735"/>
    <lineage>
        <taxon>Bacteria</taxon>
        <taxon>Bacillati</taxon>
        <taxon>Actinomycetota</taxon>
        <taxon>Actinomycetes</taxon>
        <taxon>Micromonosporales</taxon>
        <taxon>Micromonosporaceae</taxon>
        <taxon>Micromonospora</taxon>
    </lineage>
</organism>
<keyword evidence="2" id="KW-1185">Reference proteome</keyword>
<dbReference type="EMBL" id="JBHTHM010001494">
    <property type="protein sequence ID" value="MFD0786662.1"/>
    <property type="molecule type" value="Genomic_DNA"/>
</dbReference>
<protein>
    <submittedName>
        <fullName evidence="1">ATPase</fullName>
    </submittedName>
</protein>
<gene>
    <name evidence="1" type="ORF">ACFQZ8_22410</name>
</gene>
<evidence type="ECO:0000313" key="1">
    <source>
        <dbReference type="EMBL" id="MFD0786662.1"/>
    </source>
</evidence>
<evidence type="ECO:0000313" key="2">
    <source>
        <dbReference type="Proteomes" id="UP001597053"/>
    </source>
</evidence>
<name>A0ABW3A723_9ACTN</name>
<sequence length="77" mass="8218">AAELRRGLLAAGLPADRETVAGLHTEAHDQVIRRELEDSLRADLVELGLPMTELPLLPDGVDRAGLAALADALRRAD</sequence>
<comment type="caution">
    <text evidence="1">The sequence shown here is derived from an EMBL/GenBank/DDBJ whole genome shotgun (WGS) entry which is preliminary data.</text>
</comment>
<dbReference type="Proteomes" id="UP001597053">
    <property type="component" value="Unassembled WGS sequence"/>
</dbReference>
<accession>A0ABW3A723</accession>